<dbReference type="PROSITE" id="PS50113">
    <property type="entry name" value="PAC"/>
    <property type="match status" value="1"/>
</dbReference>
<dbReference type="InterPro" id="IPR000014">
    <property type="entry name" value="PAS"/>
</dbReference>
<dbReference type="InterPro" id="IPR029787">
    <property type="entry name" value="Nucleotide_cyclase"/>
</dbReference>
<accession>A0A7W9X4S4</accession>
<dbReference type="InterPro" id="IPR001610">
    <property type="entry name" value="PAC"/>
</dbReference>
<dbReference type="InterPro" id="IPR000160">
    <property type="entry name" value="GGDEF_dom"/>
</dbReference>
<evidence type="ECO:0000259" key="2">
    <source>
        <dbReference type="PROSITE" id="PS50113"/>
    </source>
</evidence>
<dbReference type="RefSeq" id="WP_183558287.1">
    <property type="nucleotide sequence ID" value="NZ_JACHBX010000006.1"/>
</dbReference>
<dbReference type="EMBL" id="JACHBX010000006">
    <property type="protein sequence ID" value="MBB6136486.1"/>
    <property type="molecule type" value="Genomic_DNA"/>
</dbReference>
<dbReference type="CDD" id="cd01949">
    <property type="entry name" value="GGDEF"/>
    <property type="match status" value="1"/>
</dbReference>
<sequence>MTSTPATQPACVSTAGELAASVFHHSRDAIMITALDGAILAVNRAFCTITGYTEDDVCGKNPRILKSGVQDQAFYARMWQAITSQGYWQGEAWNRRKDGTLFAERLTIVAVPGADGKPHHYIAMFADVTSASMQRRRLEERANYDALTGLPNRVLLGERLEQLLACAREASSSVALAFIDLDGFKQVNDTMGHPAGDRLLASIAQNLRAALRGSDTLARFGGDEFVAALPGMHDDALLAALLARVAVAARAPIVIDGKAICVSASIGVAVFPRDGTTPAQLIAHADAAMYAAKRAARGGARPIHVSVATTAGGKQYHHEVLPP</sequence>
<dbReference type="SMART" id="SM00091">
    <property type="entry name" value="PAS"/>
    <property type="match status" value="1"/>
</dbReference>
<dbReference type="SUPFAM" id="SSF55073">
    <property type="entry name" value="Nucleotide cyclase"/>
    <property type="match status" value="1"/>
</dbReference>
<dbReference type="InterPro" id="IPR013767">
    <property type="entry name" value="PAS_fold"/>
</dbReference>
<dbReference type="Gene3D" id="3.30.70.270">
    <property type="match status" value="1"/>
</dbReference>
<keyword evidence="5" id="KW-1185">Reference proteome</keyword>
<dbReference type="Proteomes" id="UP000540787">
    <property type="component" value="Unassembled WGS sequence"/>
</dbReference>
<dbReference type="NCBIfam" id="TIGR00229">
    <property type="entry name" value="sensory_box"/>
    <property type="match status" value="1"/>
</dbReference>
<comment type="caution">
    <text evidence="4">The sequence shown here is derived from an EMBL/GenBank/DDBJ whole genome shotgun (WGS) entry which is preliminary data.</text>
</comment>
<evidence type="ECO:0000259" key="3">
    <source>
        <dbReference type="PROSITE" id="PS50887"/>
    </source>
</evidence>
<dbReference type="Pfam" id="PF00990">
    <property type="entry name" value="GGDEF"/>
    <property type="match status" value="1"/>
</dbReference>
<evidence type="ECO:0000259" key="1">
    <source>
        <dbReference type="PROSITE" id="PS50112"/>
    </source>
</evidence>
<feature type="domain" description="PAS" evidence="1">
    <location>
        <begin position="15"/>
        <end position="61"/>
    </location>
</feature>
<dbReference type="PANTHER" id="PTHR46663">
    <property type="entry name" value="DIGUANYLATE CYCLASE DGCT-RELATED"/>
    <property type="match status" value="1"/>
</dbReference>
<dbReference type="SUPFAM" id="SSF55785">
    <property type="entry name" value="PYP-like sensor domain (PAS domain)"/>
    <property type="match status" value="1"/>
</dbReference>
<dbReference type="SMART" id="SM00086">
    <property type="entry name" value="PAC"/>
    <property type="match status" value="1"/>
</dbReference>
<dbReference type="PROSITE" id="PS50112">
    <property type="entry name" value="PAS"/>
    <property type="match status" value="1"/>
</dbReference>
<protein>
    <submittedName>
        <fullName evidence="4">Diguanylate cyclase (GGDEF)-like protein/PAS domain S-box-containing protein</fullName>
    </submittedName>
</protein>
<dbReference type="InterPro" id="IPR000700">
    <property type="entry name" value="PAS-assoc_C"/>
</dbReference>
<dbReference type="SMART" id="SM00267">
    <property type="entry name" value="GGDEF"/>
    <property type="match status" value="1"/>
</dbReference>
<name>A0A7W9X4S4_9BURK</name>
<gene>
    <name evidence="4" type="ORF">HD842_004664</name>
</gene>
<dbReference type="Pfam" id="PF00989">
    <property type="entry name" value="PAS"/>
    <property type="match status" value="1"/>
</dbReference>
<proteinExistence type="predicted"/>
<feature type="domain" description="GGDEF" evidence="3">
    <location>
        <begin position="172"/>
        <end position="308"/>
    </location>
</feature>
<dbReference type="PANTHER" id="PTHR46663:SF3">
    <property type="entry name" value="SLL0267 PROTEIN"/>
    <property type="match status" value="1"/>
</dbReference>
<dbReference type="AlphaFoldDB" id="A0A7W9X4S4"/>
<dbReference type="NCBIfam" id="TIGR00254">
    <property type="entry name" value="GGDEF"/>
    <property type="match status" value="1"/>
</dbReference>
<evidence type="ECO:0000313" key="5">
    <source>
        <dbReference type="Proteomes" id="UP000540787"/>
    </source>
</evidence>
<dbReference type="InterPro" id="IPR035965">
    <property type="entry name" value="PAS-like_dom_sf"/>
</dbReference>
<dbReference type="PROSITE" id="PS50887">
    <property type="entry name" value="GGDEF"/>
    <property type="match status" value="1"/>
</dbReference>
<reference evidence="4 5" key="1">
    <citation type="submission" date="2020-08" db="EMBL/GenBank/DDBJ databases">
        <title>The Agave Microbiome: Exploring the role of microbial communities in plant adaptations to desert environments.</title>
        <authorList>
            <person name="Partida-Martinez L.P."/>
        </authorList>
    </citation>
    <scope>NUCLEOTIDE SEQUENCE [LARGE SCALE GENOMIC DNA]</scope>
    <source>
        <strain evidence="4 5">AT3.2</strain>
    </source>
</reference>
<dbReference type="InterPro" id="IPR043128">
    <property type="entry name" value="Rev_trsase/Diguanyl_cyclase"/>
</dbReference>
<dbReference type="Gene3D" id="3.30.450.20">
    <property type="entry name" value="PAS domain"/>
    <property type="match status" value="1"/>
</dbReference>
<dbReference type="CDD" id="cd00130">
    <property type="entry name" value="PAS"/>
    <property type="match status" value="1"/>
</dbReference>
<dbReference type="InterPro" id="IPR052163">
    <property type="entry name" value="DGC-Regulatory_Protein"/>
</dbReference>
<feature type="domain" description="PAC" evidence="2">
    <location>
        <begin position="88"/>
        <end position="140"/>
    </location>
</feature>
<evidence type="ECO:0000313" key="4">
    <source>
        <dbReference type="EMBL" id="MBB6136486.1"/>
    </source>
</evidence>
<organism evidence="4 5">
    <name type="scientific">Massilia aurea</name>
    <dbReference type="NCBI Taxonomy" id="373040"/>
    <lineage>
        <taxon>Bacteria</taxon>
        <taxon>Pseudomonadati</taxon>
        <taxon>Pseudomonadota</taxon>
        <taxon>Betaproteobacteria</taxon>
        <taxon>Burkholderiales</taxon>
        <taxon>Oxalobacteraceae</taxon>
        <taxon>Telluria group</taxon>
        <taxon>Massilia</taxon>
    </lineage>
</organism>